<feature type="domain" description="DUF4126" evidence="2">
    <location>
        <begin position="7"/>
        <end position="178"/>
    </location>
</feature>
<feature type="transmembrane region" description="Helical" evidence="1">
    <location>
        <begin position="45"/>
        <end position="68"/>
    </location>
</feature>
<dbReference type="OrthoDB" id="288613at2"/>
<dbReference type="Pfam" id="PF13548">
    <property type="entry name" value="DUF4126"/>
    <property type="match status" value="1"/>
</dbReference>
<keyword evidence="1" id="KW-0812">Transmembrane</keyword>
<feature type="transmembrane region" description="Helical" evidence="1">
    <location>
        <begin position="75"/>
        <end position="95"/>
    </location>
</feature>
<comment type="caution">
    <text evidence="3">The sequence shown here is derived from an EMBL/GenBank/DDBJ whole genome shotgun (WGS) entry which is preliminary data.</text>
</comment>
<proteinExistence type="predicted"/>
<reference evidence="3 4" key="1">
    <citation type="submission" date="2018-06" db="EMBL/GenBank/DDBJ databases">
        <title>Genomic Encyclopedia of Archaeal and Bacterial Type Strains, Phase II (KMG-II): from individual species to whole genera.</title>
        <authorList>
            <person name="Goeker M."/>
        </authorList>
    </citation>
    <scope>NUCLEOTIDE SEQUENCE [LARGE SCALE GENOMIC DNA]</scope>
    <source>
        <strain evidence="3 4">DSM 21851</strain>
    </source>
</reference>
<keyword evidence="1" id="KW-1133">Transmembrane helix</keyword>
<dbReference type="AlphaFoldDB" id="A0A327WRE9"/>
<sequence>MDWIISLCLGVALSACCGFRIFVPMLVASLAVKLGWISVTPGFEWMGTWTALLVLASATTLEIGAYYIPWLDNALDTVATPIAFAAGTILTTSFVEVDLPILKWGLGIIAGGGTAGLIQTGTSLLRVGSTATTGGLGNPVVASAENIASFGFSFLAVLLPLLAAFLVLMIAVFLVRLIVTRKRQPRQSA</sequence>
<protein>
    <submittedName>
        <fullName evidence="3">Uncharacterized protein DUF4126</fullName>
    </submittedName>
</protein>
<dbReference type="EMBL" id="QLMC01000005">
    <property type="protein sequence ID" value="RAJ94579.1"/>
    <property type="molecule type" value="Genomic_DNA"/>
</dbReference>
<evidence type="ECO:0000313" key="4">
    <source>
        <dbReference type="Proteomes" id="UP000248790"/>
    </source>
</evidence>
<dbReference type="Proteomes" id="UP000248790">
    <property type="component" value="Unassembled WGS sequence"/>
</dbReference>
<keyword evidence="1" id="KW-0472">Membrane</keyword>
<organism evidence="3 4">
    <name type="scientific">Larkinella arboricola</name>
    <dbReference type="NCBI Taxonomy" id="643671"/>
    <lineage>
        <taxon>Bacteria</taxon>
        <taxon>Pseudomonadati</taxon>
        <taxon>Bacteroidota</taxon>
        <taxon>Cytophagia</taxon>
        <taxon>Cytophagales</taxon>
        <taxon>Spirosomataceae</taxon>
        <taxon>Larkinella</taxon>
    </lineage>
</organism>
<dbReference type="RefSeq" id="WP_111630447.1">
    <property type="nucleotide sequence ID" value="NZ_QLMC01000005.1"/>
</dbReference>
<evidence type="ECO:0000259" key="2">
    <source>
        <dbReference type="Pfam" id="PF13548"/>
    </source>
</evidence>
<keyword evidence="4" id="KW-1185">Reference proteome</keyword>
<feature type="transmembrane region" description="Helical" evidence="1">
    <location>
        <begin position="152"/>
        <end position="179"/>
    </location>
</feature>
<dbReference type="InterPro" id="IPR025196">
    <property type="entry name" value="DUF4126"/>
</dbReference>
<evidence type="ECO:0000313" key="3">
    <source>
        <dbReference type="EMBL" id="RAJ94579.1"/>
    </source>
</evidence>
<gene>
    <name evidence="3" type="ORF">LX87_04466</name>
</gene>
<accession>A0A327WRE9</accession>
<evidence type="ECO:0000256" key="1">
    <source>
        <dbReference type="SAM" id="Phobius"/>
    </source>
</evidence>
<name>A0A327WRE9_LARAB</name>